<reference evidence="3" key="1">
    <citation type="submission" date="2022-02" db="EMBL/GenBank/DDBJ databases">
        <title>Polaribacter sp. MSW13, isolated from seawater.</title>
        <authorList>
            <person name="Kristyanto S."/>
            <person name="Jung J."/>
            <person name="Jeon C.O."/>
        </authorList>
    </citation>
    <scope>NUCLEOTIDE SEQUENCE</scope>
    <source>
        <strain evidence="3">MSW13</strain>
    </source>
</reference>
<dbReference type="Gene3D" id="3.90.1750.20">
    <property type="entry name" value="Putative Large Serine Recombinase, Chain B, Domain 2"/>
    <property type="match status" value="1"/>
</dbReference>
<organism evidence="3 4">
    <name type="scientific">Polaribacter marinus</name>
    <dbReference type="NCBI Taxonomy" id="2916838"/>
    <lineage>
        <taxon>Bacteria</taxon>
        <taxon>Pseudomonadati</taxon>
        <taxon>Bacteroidota</taxon>
        <taxon>Flavobacteriia</taxon>
        <taxon>Flavobacteriales</taxon>
        <taxon>Flavobacteriaceae</taxon>
    </lineage>
</organism>
<comment type="caution">
    <text evidence="3">The sequence shown here is derived from an EMBL/GenBank/DDBJ whole genome shotgun (WGS) entry which is preliminary data.</text>
</comment>
<proteinExistence type="predicted"/>
<feature type="domain" description="Resolvase/invertase-type recombinase catalytic" evidence="1">
    <location>
        <begin position="3"/>
        <end position="147"/>
    </location>
</feature>
<dbReference type="AlphaFoldDB" id="A0A9X2AKC3"/>
<dbReference type="PROSITE" id="PS51736">
    <property type="entry name" value="RECOMBINASES_3"/>
    <property type="match status" value="1"/>
</dbReference>
<name>A0A9X2AKC3_9FLAO</name>
<dbReference type="GO" id="GO:0003677">
    <property type="term" value="F:DNA binding"/>
    <property type="evidence" value="ECO:0007669"/>
    <property type="project" value="InterPro"/>
</dbReference>
<dbReference type="Pfam" id="PF07508">
    <property type="entry name" value="Recombinase"/>
    <property type="match status" value="1"/>
</dbReference>
<dbReference type="GO" id="GO:0000150">
    <property type="term" value="F:DNA strand exchange activity"/>
    <property type="evidence" value="ECO:0007669"/>
    <property type="project" value="InterPro"/>
</dbReference>
<dbReference type="Pfam" id="PF13408">
    <property type="entry name" value="Zn_ribbon_recom"/>
    <property type="match status" value="1"/>
</dbReference>
<dbReference type="SUPFAM" id="SSF53041">
    <property type="entry name" value="Resolvase-like"/>
    <property type="match status" value="1"/>
</dbReference>
<dbReference type="InterPro" id="IPR038109">
    <property type="entry name" value="DNA_bind_recomb_sf"/>
</dbReference>
<dbReference type="EMBL" id="JAKQYM010000015">
    <property type="protein sequence ID" value="MCI2230321.1"/>
    <property type="molecule type" value="Genomic_DNA"/>
</dbReference>
<evidence type="ECO:0000259" key="1">
    <source>
        <dbReference type="PROSITE" id="PS51736"/>
    </source>
</evidence>
<dbReference type="CDD" id="cd00338">
    <property type="entry name" value="Ser_Recombinase"/>
    <property type="match status" value="1"/>
</dbReference>
<dbReference type="Pfam" id="PF00239">
    <property type="entry name" value="Resolvase"/>
    <property type="match status" value="1"/>
</dbReference>
<evidence type="ECO:0000313" key="4">
    <source>
        <dbReference type="Proteomes" id="UP001139369"/>
    </source>
</evidence>
<dbReference type="InterPro" id="IPR036162">
    <property type="entry name" value="Resolvase-like_N_sf"/>
</dbReference>
<dbReference type="PANTHER" id="PTHR30461">
    <property type="entry name" value="DNA-INVERTASE FROM LAMBDOID PROPHAGE"/>
    <property type="match status" value="1"/>
</dbReference>
<dbReference type="Proteomes" id="UP001139369">
    <property type="component" value="Unassembled WGS sequence"/>
</dbReference>
<dbReference type="InterPro" id="IPR050639">
    <property type="entry name" value="SSR_resolvase"/>
</dbReference>
<dbReference type="PROSITE" id="PS51737">
    <property type="entry name" value="RECOMBINASE_DNA_BIND"/>
    <property type="match status" value="1"/>
</dbReference>
<protein>
    <submittedName>
        <fullName evidence="3">Recombinase family protein</fullName>
    </submittedName>
</protein>
<gene>
    <name evidence="3" type="ORF">MC378_14170</name>
</gene>
<dbReference type="InterPro" id="IPR006119">
    <property type="entry name" value="Resolv_N"/>
</dbReference>
<evidence type="ECO:0000259" key="2">
    <source>
        <dbReference type="PROSITE" id="PS51737"/>
    </source>
</evidence>
<dbReference type="InterPro" id="IPR025827">
    <property type="entry name" value="Zn_ribbon_recom_dom"/>
</dbReference>
<feature type="domain" description="Recombinase" evidence="2">
    <location>
        <begin position="154"/>
        <end position="261"/>
    </location>
</feature>
<dbReference type="RefSeq" id="WP_242179431.1">
    <property type="nucleotide sequence ID" value="NZ_JAKQYM010000015.1"/>
</dbReference>
<dbReference type="InterPro" id="IPR011109">
    <property type="entry name" value="DNA_bind_recombinase_dom"/>
</dbReference>
<dbReference type="PANTHER" id="PTHR30461:SF23">
    <property type="entry name" value="DNA RECOMBINASE-RELATED"/>
    <property type="match status" value="1"/>
</dbReference>
<evidence type="ECO:0000313" key="3">
    <source>
        <dbReference type="EMBL" id="MCI2230321.1"/>
    </source>
</evidence>
<dbReference type="SMART" id="SM00857">
    <property type="entry name" value="Resolvase"/>
    <property type="match status" value="1"/>
</dbReference>
<accession>A0A9X2AKC3</accession>
<keyword evidence="4" id="KW-1185">Reference proteome</keyword>
<dbReference type="Gene3D" id="3.40.50.1390">
    <property type="entry name" value="Resolvase, N-terminal catalytic domain"/>
    <property type="match status" value="1"/>
</dbReference>
<sequence length="541" mass="62529">MKNVYGYIRISDKKQEEGVSLQEQKRILKEYAKSNNLKIIHFYEEKKTAAKRGRPLFNEMMKNLIEKKANGVVIHKIDRGSRNLHDWADIGDLIDNNISVFFAHENLNLSERGGRLSADIQAVMASDYVRNLRQEAIKGLYGRLKQGLYPWAAPIGYLNNGKGEVKTICPIQGKLVKQLFKLYTTADYNVRTLSEEMQKRGLVNTKGGRVCKNGITKILKNPFYIGIMKVKGQTFEGNHKPLVTTQIFKKTQLIIKERQNTKGLKHNYLFRRLLRCEECKYVMSGEKQKGTVYYRCQTKGCPTKSIREDTIEHYVKNMLKTISLRKEELESLFEIISKQKEHEFAIEQKRLQSLEFQKNSLVSKEKKLLDTYLENLIERDEFEQRKSDLLIKIHELDENINEVKAGNDGILSKIKDFLELSNEPLKLYNSAVLEEKREMLKNITSNLTAKGKGVVFSMLSPYYELANRDILLKCPHLRDTSRTMTSQIIYTDKNTSGIQPKPLNKEQTEQFFNILLGNISTLNVHNHTQNNAISKDHPSSQ</sequence>